<evidence type="ECO:0000313" key="1">
    <source>
        <dbReference type="EMBL" id="NMO00750.1"/>
    </source>
</evidence>
<gene>
    <name evidence="1" type="ORF">HH308_05915</name>
</gene>
<evidence type="ECO:0000313" key="2">
    <source>
        <dbReference type="Proteomes" id="UP000550729"/>
    </source>
</evidence>
<dbReference type="RefSeq" id="WP_170193262.1">
    <property type="nucleotide sequence ID" value="NZ_JABBNB010000005.1"/>
</dbReference>
<dbReference type="Proteomes" id="UP000550729">
    <property type="component" value="Unassembled WGS sequence"/>
</dbReference>
<sequence>MTAHINEATAIDWTAITGLADVADGPRADRPLVDVRARLDGATVVRIAFTGGQTMPDHQAAHPILIVGQRGSVDVTVAGTTTAVTPGVALHIAARVRHELRAADPGAVTLLVLNATP</sequence>
<dbReference type="SUPFAM" id="SSF51182">
    <property type="entry name" value="RmlC-like cupins"/>
    <property type="match status" value="1"/>
</dbReference>
<dbReference type="InterPro" id="IPR014710">
    <property type="entry name" value="RmlC-like_jellyroll"/>
</dbReference>
<accession>A0A848KQV9</accession>
<protein>
    <recommendedName>
        <fullName evidence="3">Cupin domain-containing protein</fullName>
    </recommendedName>
</protein>
<proteinExistence type="predicted"/>
<name>A0A848KQV9_9ACTN</name>
<dbReference type="EMBL" id="JABBNB010000005">
    <property type="protein sequence ID" value="NMO00750.1"/>
    <property type="molecule type" value="Genomic_DNA"/>
</dbReference>
<evidence type="ECO:0008006" key="3">
    <source>
        <dbReference type="Google" id="ProtNLM"/>
    </source>
</evidence>
<comment type="caution">
    <text evidence="1">The sequence shown here is derived from an EMBL/GenBank/DDBJ whole genome shotgun (WGS) entry which is preliminary data.</text>
</comment>
<dbReference type="InterPro" id="IPR011051">
    <property type="entry name" value="RmlC_Cupin_sf"/>
</dbReference>
<dbReference type="Gene3D" id="2.60.120.10">
    <property type="entry name" value="Jelly Rolls"/>
    <property type="match status" value="1"/>
</dbReference>
<organism evidence="1 2">
    <name type="scientific">Gordonia asplenii</name>
    <dbReference type="NCBI Taxonomy" id="2725283"/>
    <lineage>
        <taxon>Bacteria</taxon>
        <taxon>Bacillati</taxon>
        <taxon>Actinomycetota</taxon>
        <taxon>Actinomycetes</taxon>
        <taxon>Mycobacteriales</taxon>
        <taxon>Gordoniaceae</taxon>
        <taxon>Gordonia</taxon>
    </lineage>
</organism>
<reference evidence="1 2" key="1">
    <citation type="submission" date="2020-04" db="EMBL/GenBank/DDBJ databases">
        <title>Gordonia sp. nov. TBRC 11910.</title>
        <authorList>
            <person name="Suriyachadkun C."/>
        </authorList>
    </citation>
    <scope>NUCLEOTIDE SEQUENCE [LARGE SCALE GENOMIC DNA]</scope>
    <source>
        <strain evidence="1 2">TBRC 11910</strain>
    </source>
</reference>
<dbReference type="AlphaFoldDB" id="A0A848KQV9"/>
<keyword evidence="2" id="KW-1185">Reference proteome</keyword>